<accession>A0A242MTC6</accession>
<dbReference type="Gene3D" id="3.40.50.720">
    <property type="entry name" value="NAD(P)-binding Rossmann-like Domain"/>
    <property type="match status" value="1"/>
</dbReference>
<evidence type="ECO:0000313" key="3">
    <source>
        <dbReference type="Proteomes" id="UP000195221"/>
    </source>
</evidence>
<name>A0A242MTC6_CABSO</name>
<dbReference type="Pfam" id="PF08240">
    <property type="entry name" value="ADH_N"/>
    <property type="match status" value="1"/>
</dbReference>
<dbReference type="CDD" id="cd08249">
    <property type="entry name" value="enoyl_reductase_like"/>
    <property type="match status" value="1"/>
</dbReference>
<dbReference type="Gene3D" id="3.90.180.10">
    <property type="entry name" value="Medium-chain alcohol dehydrogenases, catalytic domain"/>
    <property type="match status" value="1"/>
</dbReference>
<dbReference type="InterPro" id="IPR047122">
    <property type="entry name" value="Trans-enoyl_RdTase-like"/>
</dbReference>
<dbReference type="InterPro" id="IPR036291">
    <property type="entry name" value="NAD(P)-bd_dom_sf"/>
</dbReference>
<gene>
    <name evidence="2" type="ORF">PAMC26577_15845</name>
</gene>
<dbReference type="InterPro" id="IPR020843">
    <property type="entry name" value="ER"/>
</dbReference>
<dbReference type="RefSeq" id="WP_075358994.1">
    <property type="nucleotide sequence ID" value="NZ_MSRG01000052.1"/>
</dbReference>
<reference evidence="2 3" key="1">
    <citation type="submission" date="2017-03" db="EMBL/GenBank/DDBJ databases">
        <title>Genome analysis of strain PAMC 26577.</title>
        <authorList>
            <person name="Oh H.-M."/>
            <person name="Yang J.-A."/>
        </authorList>
    </citation>
    <scope>NUCLEOTIDE SEQUENCE [LARGE SCALE GENOMIC DNA]</scope>
    <source>
        <strain evidence="2 3">PAMC 26577</strain>
    </source>
</reference>
<feature type="domain" description="Enoyl reductase (ER)" evidence="1">
    <location>
        <begin position="16"/>
        <end position="337"/>
    </location>
</feature>
<dbReference type="PANTHER" id="PTHR45348">
    <property type="entry name" value="HYPOTHETICAL OXIDOREDUCTASE (EUROFUNG)"/>
    <property type="match status" value="1"/>
</dbReference>
<dbReference type="GO" id="GO:0016651">
    <property type="term" value="F:oxidoreductase activity, acting on NAD(P)H"/>
    <property type="evidence" value="ECO:0007669"/>
    <property type="project" value="InterPro"/>
</dbReference>
<dbReference type="AlphaFoldDB" id="A0A242MTC6"/>
<dbReference type="PANTHER" id="PTHR45348:SF2">
    <property type="entry name" value="ZINC-TYPE ALCOHOL DEHYDROGENASE-LIKE PROTEIN C2E1P3.01"/>
    <property type="match status" value="1"/>
</dbReference>
<evidence type="ECO:0000259" key="1">
    <source>
        <dbReference type="SMART" id="SM00829"/>
    </source>
</evidence>
<dbReference type="Proteomes" id="UP000195221">
    <property type="component" value="Unassembled WGS sequence"/>
</dbReference>
<organism evidence="2 3">
    <name type="scientific">Caballeronia sordidicola</name>
    <name type="common">Burkholderia sordidicola</name>
    <dbReference type="NCBI Taxonomy" id="196367"/>
    <lineage>
        <taxon>Bacteria</taxon>
        <taxon>Pseudomonadati</taxon>
        <taxon>Pseudomonadota</taxon>
        <taxon>Betaproteobacteria</taxon>
        <taxon>Burkholderiales</taxon>
        <taxon>Burkholderiaceae</taxon>
        <taxon>Caballeronia</taxon>
    </lineage>
</organism>
<dbReference type="SMART" id="SM00829">
    <property type="entry name" value="PKS_ER"/>
    <property type="match status" value="1"/>
</dbReference>
<dbReference type="InterPro" id="IPR013154">
    <property type="entry name" value="ADH-like_N"/>
</dbReference>
<evidence type="ECO:0000313" key="2">
    <source>
        <dbReference type="EMBL" id="OTP74507.1"/>
    </source>
</evidence>
<dbReference type="InterPro" id="IPR011032">
    <property type="entry name" value="GroES-like_sf"/>
</dbReference>
<dbReference type="SUPFAM" id="SSF50129">
    <property type="entry name" value="GroES-like"/>
    <property type="match status" value="1"/>
</dbReference>
<comment type="caution">
    <text evidence="2">The sequence shown here is derived from an EMBL/GenBank/DDBJ whole genome shotgun (WGS) entry which is preliminary data.</text>
</comment>
<protein>
    <submittedName>
        <fullName evidence="2">Oxidoreductase</fullName>
    </submittedName>
</protein>
<sequence>MTEIVTTLAAWQTKPGQPFELSPVDLPVPAENEILVKNAAVAINPLDWLLQDHAMLPWLDYPAILGSDIAGEVVAIGRSVTRFRIGDRVLAQAVGTTVNQPAQGAFQTHTIAFEHMAAPIPSAMAFTDAAVLPLGLGTAACGLYQQAHLGLARPSLAPTPTGQVVLVWGGSSSVGCNAIQLAVASGYECIAVASLKHAAMLMQLGASQVLDYEQPTIVADTVKALHGKVLAGALHATGDMADCFAVVRQCEGRRFVATTLPPPEDRCTDVEAKHIFGTSLKDDEVSSIIYRDFLPSALAAKTYHAAPPPRIAGHGLDAFQVAVEMQKGGVSGEKMVVTLP</sequence>
<dbReference type="SUPFAM" id="SSF51735">
    <property type="entry name" value="NAD(P)-binding Rossmann-fold domains"/>
    <property type="match status" value="1"/>
</dbReference>
<proteinExistence type="predicted"/>
<dbReference type="EMBL" id="NBTZ01000061">
    <property type="protein sequence ID" value="OTP74507.1"/>
    <property type="molecule type" value="Genomic_DNA"/>
</dbReference>